<dbReference type="Gene3D" id="1.10.238.20">
    <property type="entry name" value="Pheromone/general odorant binding protein domain"/>
    <property type="match status" value="1"/>
</dbReference>
<keyword evidence="3" id="KW-1185">Reference proteome</keyword>
<name>A0A8S1D3F7_9INSE</name>
<dbReference type="InterPro" id="IPR036728">
    <property type="entry name" value="PBP_GOBP_sf"/>
</dbReference>
<dbReference type="InterPro" id="IPR001304">
    <property type="entry name" value="C-type_lectin-like"/>
</dbReference>
<dbReference type="SUPFAM" id="SSF56436">
    <property type="entry name" value="C-type lectin-like"/>
    <property type="match status" value="2"/>
</dbReference>
<dbReference type="Proteomes" id="UP000494165">
    <property type="component" value="Unassembled WGS sequence"/>
</dbReference>
<dbReference type="InterPro" id="IPR016187">
    <property type="entry name" value="CTDL_fold"/>
</dbReference>
<dbReference type="PROSITE" id="PS50041">
    <property type="entry name" value="C_TYPE_LECTIN_2"/>
    <property type="match status" value="1"/>
</dbReference>
<dbReference type="InterPro" id="IPR006170">
    <property type="entry name" value="PBP/GOBP"/>
</dbReference>
<dbReference type="SUPFAM" id="SSF47565">
    <property type="entry name" value="Insect pheromone/odorant-binding proteins"/>
    <property type="match status" value="1"/>
</dbReference>
<feature type="domain" description="C-type lectin" evidence="1">
    <location>
        <begin position="227"/>
        <end position="354"/>
    </location>
</feature>
<dbReference type="InterPro" id="IPR016186">
    <property type="entry name" value="C-type_lectin-like/link_sf"/>
</dbReference>
<reference evidence="2 3" key="1">
    <citation type="submission" date="2020-04" db="EMBL/GenBank/DDBJ databases">
        <authorList>
            <person name="Alioto T."/>
            <person name="Alioto T."/>
            <person name="Gomez Garrido J."/>
        </authorList>
    </citation>
    <scope>NUCLEOTIDE SEQUENCE [LARGE SCALE GENOMIC DNA]</scope>
</reference>
<dbReference type="Pfam" id="PF00059">
    <property type="entry name" value="Lectin_C"/>
    <property type="match status" value="1"/>
</dbReference>
<evidence type="ECO:0000313" key="3">
    <source>
        <dbReference type="Proteomes" id="UP000494165"/>
    </source>
</evidence>
<dbReference type="EMBL" id="CADEPI010000158">
    <property type="protein sequence ID" value="CAB3378140.1"/>
    <property type="molecule type" value="Genomic_DNA"/>
</dbReference>
<dbReference type="Gene3D" id="3.10.100.10">
    <property type="entry name" value="Mannose-Binding Protein A, subunit A"/>
    <property type="match status" value="1"/>
</dbReference>
<dbReference type="GO" id="GO:0005549">
    <property type="term" value="F:odorant binding"/>
    <property type="evidence" value="ECO:0007669"/>
    <property type="project" value="InterPro"/>
</dbReference>
<sequence>MGLELKESWKYGDFTEYPYSYKYEGNFPNAKKILFLFGNRKVTWMENLKLCCELGMKPLSFGSSSIIIVPYIDMHRIFWTGGTRLGCPGEYKWCFSNQNEWLYSGNVIDTKQNGACVALRVYYSASKYFLAYGVEVTQVQDLVFLPCDTENYFACRYTDEVKNPENLKHANQSAYNVKPINSNGCENNLCGILKKGRQVTDLNAKFVSRSIQYFGAKIHQPYKLGNWSEGCGVLFLRPKILASWREAVDYCDSLGLNLVAIASYDKQICMSKALNDDFKTRAKFWTSASDIECPGKLKWCSRKTQNFVLTDSLAWKTGNFNLANRCVYITKDNENEMALLGREDCDTKFEFLCEIKPEFNNTIDDILQECINVTDIKKRDLEKFSTVDVSTFSFKMKCFMRCVGDSLNIASGKYSILLKKVFNFIDNNLIVTTFNVSNADGGFVNSLKEKLGQNKTNLFLDYFLLEQVDSLAVKNSMFSSELKSKIELCSNTVPKTGDECTFAHSLVKCIVNGSENLDRFWEKTLKNVLVKSRVRNPDDISTLIDDFHPLQTVSNFEKATKVCTARELLASLNVSDAACKEDGTDKRIYCLDDGTNISKQALGLAALVMILPDCVFQYNGTLLTADTPARLHYLDKSARDIVAMGPDARDLWIGWDETFEDENGVTRWCSEPTVAVPVPIIGDKSQPYILVSKLGKLEPEPQLYAVTLSENKKGIAWFCKVNC</sequence>
<dbReference type="Pfam" id="PF01395">
    <property type="entry name" value="PBP_GOBP"/>
    <property type="match status" value="1"/>
</dbReference>
<dbReference type="CDD" id="cd00037">
    <property type="entry name" value="CLECT"/>
    <property type="match status" value="1"/>
</dbReference>
<evidence type="ECO:0000259" key="1">
    <source>
        <dbReference type="PROSITE" id="PS50041"/>
    </source>
</evidence>
<dbReference type="OrthoDB" id="342531at2759"/>
<organism evidence="2 3">
    <name type="scientific">Cloeon dipterum</name>
    <dbReference type="NCBI Taxonomy" id="197152"/>
    <lineage>
        <taxon>Eukaryota</taxon>
        <taxon>Metazoa</taxon>
        <taxon>Ecdysozoa</taxon>
        <taxon>Arthropoda</taxon>
        <taxon>Hexapoda</taxon>
        <taxon>Insecta</taxon>
        <taxon>Pterygota</taxon>
        <taxon>Palaeoptera</taxon>
        <taxon>Ephemeroptera</taxon>
        <taxon>Pisciforma</taxon>
        <taxon>Baetidae</taxon>
        <taxon>Cloeon</taxon>
    </lineage>
</organism>
<accession>A0A8S1D3F7</accession>
<proteinExistence type="predicted"/>
<evidence type="ECO:0000313" key="2">
    <source>
        <dbReference type="EMBL" id="CAB3378140.1"/>
    </source>
</evidence>
<comment type="caution">
    <text evidence="2">The sequence shown here is derived from an EMBL/GenBank/DDBJ whole genome shotgun (WGS) entry which is preliminary data.</text>
</comment>
<gene>
    <name evidence="2" type="ORF">CLODIP_2_CD03079</name>
</gene>
<dbReference type="AlphaFoldDB" id="A0A8S1D3F7"/>
<protein>
    <recommendedName>
        <fullName evidence="1">C-type lectin domain-containing protein</fullName>
    </recommendedName>
</protein>